<name>A0A269TJ38_9BACT</name>
<proteinExistence type="predicted"/>
<evidence type="ECO:0000313" key="2">
    <source>
        <dbReference type="Proteomes" id="UP000216943"/>
    </source>
</evidence>
<reference evidence="2" key="1">
    <citation type="submission" date="2017-08" db="EMBL/GenBank/DDBJ databases">
        <authorList>
            <person name="Alvarez-Ponce D."/>
            <person name="Weitzman C.L."/>
            <person name="Tillett R.L."/>
            <person name="Sandmeier F.C."/>
            <person name="Tracy C.R."/>
        </authorList>
    </citation>
    <scope>NUCLEOTIDE SEQUENCE [LARGE SCALE GENOMIC DNA]</scope>
    <source>
        <strain evidence="2">723</strain>
    </source>
</reference>
<dbReference type="AlphaFoldDB" id="A0A269TJ38"/>
<dbReference type="Proteomes" id="UP000216943">
    <property type="component" value="Unassembled WGS sequence"/>
</dbReference>
<dbReference type="EMBL" id="NQNY01000004">
    <property type="protein sequence ID" value="PAK21464.1"/>
    <property type="molecule type" value="Genomic_DNA"/>
</dbReference>
<dbReference type="RefSeq" id="WP_095334633.1">
    <property type="nucleotide sequence ID" value="NZ_NQNY01000004.1"/>
</dbReference>
<accession>A0A269TJ38</accession>
<evidence type="ECO:0000313" key="1">
    <source>
        <dbReference type="EMBL" id="PAK21464.1"/>
    </source>
</evidence>
<comment type="caution">
    <text evidence="1">The sequence shown here is derived from an EMBL/GenBank/DDBJ whole genome shotgun (WGS) entry which is preliminary data.</text>
</comment>
<sequence>MKKPFNKRIFNAILGVSVGALTVAGIAAAFAYKDTNPLKKVFFNFSQYASDSNLEKMQKHFNYRTYSDVEEFKDQLLASKIASGITSLYTAASFIKEGLIQPIDYDAFFNLETPRGANFYDDDWAQKTFTPVVYQQLKSYDKYLNSNEKLKNKYPNQPLHFWNFFVPYYAQEKIFAYDWNDLDKSKLTDKEKENLEIDFDTRLAEKNQDNSLGNVMQITNSLFSNNQMIVVHDEMRDNYAIGSSKFVNQEVENFDPVLSLKDDKYQKYLDQFSTDISNATNNSTFADVAKLQMLPDSDIVLNSLINPDLNVGASVMYNGDAIDAFFAKDNFQKYKDEENNIDITPVRIKKLKTEIVLIDGLILPSYLTENEKRDVLKTTHDGLYDGWFVEDYQTIPDELYGTYQNKNSSETSQMYDDENSTFTKEGFKNYDFVNFNPVTNLANNLILYGSPEIPEATEEGIDYSSNYMASYLEDYYPNGETASEEEQAIFAKYLNIASNIGNIAYATKVPTFINPISDVLSAAVKIYYENKFKN</sequence>
<protein>
    <submittedName>
        <fullName evidence="1">Uncharacterized protein</fullName>
    </submittedName>
</protein>
<organism evidence="1 2">
    <name type="scientific">Mycoplasmopsis agassizii</name>
    <dbReference type="NCBI Taxonomy" id="33922"/>
    <lineage>
        <taxon>Bacteria</taxon>
        <taxon>Bacillati</taxon>
        <taxon>Mycoplasmatota</taxon>
        <taxon>Mycoplasmoidales</taxon>
        <taxon>Metamycoplasmataceae</taxon>
        <taxon>Mycoplasmopsis</taxon>
    </lineage>
</organism>
<gene>
    <name evidence="1" type="ORF">CJJ23_01575</name>
</gene>